<evidence type="ECO:0000256" key="8">
    <source>
        <dbReference type="ARBA" id="ARBA00022771"/>
    </source>
</evidence>
<dbReference type="Pfam" id="PF00856">
    <property type="entry name" value="SET"/>
    <property type="match status" value="1"/>
</dbReference>
<dbReference type="SMART" id="SM00317">
    <property type="entry name" value="SET"/>
    <property type="match status" value="1"/>
</dbReference>
<dbReference type="GO" id="GO:0032259">
    <property type="term" value="P:methylation"/>
    <property type="evidence" value="ECO:0007669"/>
    <property type="project" value="UniProtKB-KW"/>
</dbReference>
<dbReference type="PROSITE" id="PS51578">
    <property type="entry name" value="SAM_MT43_SET2_2"/>
    <property type="match status" value="1"/>
</dbReference>
<evidence type="ECO:0000259" key="13">
    <source>
        <dbReference type="PROSITE" id="PS51215"/>
    </source>
</evidence>
<accession>A0ABD3SJL0</accession>
<dbReference type="InterPro" id="IPR013083">
    <property type="entry name" value="Znf_RING/FYVE/PHD"/>
</dbReference>
<dbReference type="Gene3D" id="3.30.40.10">
    <property type="entry name" value="Zinc/RING finger domain, C3HC4 (zinc finger)"/>
    <property type="match status" value="1"/>
</dbReference>
<dbReference type="PROSITE" id="PS51215">
    <property type="entry name" value="AWS"/>
    <property type="match status" value="1"/>
</dbReference>
<keyword evidence="6" id="KW-0949">S-adenosyl-L-methionine</keyword>
<evidence type="ECO:0000313" key="14">
    <source>
        <dbReference type="EMBL" id="KAL3824670.1"/>
    </source>
</evidence>
<dbReference type="GO" id="GO:0008270">
    <property type="term" value="F:zinc ion binding"/>
    <property type="evidence" value="ECO:0007669"/>
    <property type="project" value="UniProtKB-KW"/>
</dbReference>
<dbReference type="PANTHER" id="PTHR22884">
    <property type="entry name" value="SET DOMAIN PROTEINS"/>
    <property type="match status" value="1"/>
</dbReference>
<dbReference type="SUPFAM" id="SSF82199">
    <property type="entry name" value="SET domain"/>
    <property type="match status" value="1"/>
</dbReference>
<keyword evidence="9" id="KW-0862">Zinc</keyword>
<dbReference type="InterPro" id="IPR001214">
    <property type="entry name" value="SET_dom"/>
</dbReference>
<dbReference type="PROSITE" id="PS50280">
    <property type="entry name" value="SET"/>
    <property type="match status" value="1"/>
</dbReference>
<evidence type="ECO:0000256" key="1">
    <source>
        <dbReference type="ARBA" id="ARBA00004123"/>
    </source>
</evidence>
<evidence type="ECO:0000256" key="9">
    <source>
        <dbReference type="ARBA" id="ARBA00022833"/>
    </source>
</evidence>
<dbReference type="InterPro" id="IPR001965">
    <property type="entry name" value="Znf_PHD"/>
</dbReference>
<dbReference type="GO" id="GO:0005634">
    <property type="term" value="C:nucleus"/>
    <property type="evidence" value="ECO:0007669"/>
    <property type="project" value="UniProtKB-SubCell"/>
</dbReference>
<evidence type="ECO:0000256" key="2">
    <source>
        <dbReference type="ARBA" id="ARBA00004286"/>
    </source>
</evidence>
<dbReference type="FunFam" id="2.170.270.10:FF:000043">
    <property type="entry name" value="Histone-lysine N-methyltransferase"/>
    <property type="match status" value="1"/>
</dbReference>
<keyword evidence="5" id="KW-0808">Transferase</keyword>
<dbReference type="InterPro" id="IPR050777">
    <property type="entry name" value="SET2_Histone-Lys_MeTrsfase"/>
</dbReference>
<protein>
    <submittedName>
        <fullName evidence="14">Uncharacterized protein</fullName>
    </submittedName>
</protein>
<name>A0ABD3SJL0_9LAMI</name>
<evidence type="ECO:0000256" key="5">
    <source>
        <dbReference type="ARBA" id="ARBA00022679"/>
    </source>
</evidence>
<evidence type="ECO:0000259" key="11">
    <source>
        <dbReference type="PROSITE" id="PS50280"/>
    </source>
</evidence>
<keyword evidence="3" id="KW-0158">Chromosome</keyword>
<dbReference type="SUPFAM" id="SSF57903">
    <property type="entry name" value="FYVE/PHD zinc finger"/>
    <property type="match status" value="1"/>
</dbReference>
<dbReference type="Gene3D" id="2.170.270.10">
    <property type="entry name" value="SET domain"/>
    <property type="match status" value="1"/>
</dbReference>
<keyword evidence="4" id="KW-0489">Methyltransferase</keyword>
<evidence type="ECO:0000256" key="7">
    <source>
        <dbReference type="ARBA" id="ARBA00022723"/>
    </source>
</evidence>
<dbReference type="CDD" id="cd19175">
    <property type="entry name" value="SET_ASHR3-like"/>
    <property type="match status" value="1"/>
</dbReference>
<evidence type="ECO:0000256" key="4">
    <source>
        <dbReference type="ARBA" id="ARBA00022603"/>
    </source>
</evidence>
<dbReference type="GO" id="GO:0005694">
    <property type="term" value="C:chromosome"/>
    <property type="evidence" value="ECO:0007669"/>
    <property type="project" value="UniProtKB-SubCell"/>
</dbReference>
<feature type="domain" description="AWS" evidence="13">
    <location>
        <begin position="260"/>
        <end position="304"/>
    </location>
</feature>
<dbReference type="SMART" id="SM00508">
    <property type="entry name" value="PostSET"/>
    <property type="match status" value="1"/>
</dbReference>
<dbReference type="SMART" id="SM00249">
    <property type="entry name" value="PHD"/>
    <property type="match status" value="1"/>
</dbReference>
<evidence type="ECO:0000256" key="10">
    <source>
        <dbReference type="ARBA" id="ARBA00023242"/>
    </source>
</evidence>
<keyword evidence="8" id="KW-0863">Zinc-finger</keyword>
<dbReference type="InterPro" id="IPR011011">
    <property type="entry name" value="Znf_FYVE_PHD"/>
</dbReference>
<comment type="caution">
    <text evidence="14">The sequence shown here is derived from an EMBL/GenBank/DDBJ whole genome shotgun (WGS) entry which is preliminary data.</text>
</comment>
<dbReference type="InterPro" id="IPR046341">
    <property type="entry name" value="SET_dom_sf"/>
</dbReference>
<proteinExistence type="predicted"/>
<evidence type="ECO:0000256" key="3">
    <source>
        <dbReference type="ARBA" id="ARBA00022454"/>
    </source>
</evidence>
<evidence type="ECO:0000256" key="6">
    <source>
        <dbReference type="ARBA" id="ARBA00022691"/>
    </source>
</evidence>
<dbReference type="InterPro" id="IPR003616">
    <property type="entry name" value="Post-SET_dom"/>
</dbReference>
<organism evidence="14 15">
    <name type="scientific">Penstemon smallii</name>
    <dbReference type="NCBI Taxonomy" id="265156"/>
    <lineage>
        <taxon>Eukaryota</taxon>
        <taxon>Viridiplantae</taxon>
        <taxon>Streptophyta</taxon>
        <taxon>Embryophyta</taxon>
        <taxon>Tracheophyta</taxon>
        <taxon>Spermatophyta</taxon>
        <taxon>Magnoliopsida</taxon>
        <taxon>eudicotyledons</taxon>
        <taxon>Gunneridae</taxon>
        <taxon>Pentapetalae</taxon>
        <taxon>asterids</taxon>
        <taxon>lamiids</taxon>
        <taxon>Lamiales</taxon>
        <taxon>Plantaginaceae</taxon>
        <taxon>Cheloneae</taxon>
        <taxon>Penstemon</taxon>
    </lineage>
</organism>
<dbReference type="GO" id="GO:0008168">
    <property type="term" value="F:methyltransferase activity"/>
    <property type="evidence" value="ECO:0007669"/>
    <property type="project" value="UniProtKB-KW"/>
</dbReference>
<keyword evidence="7" id="KW-0479">Metal-binding</keyword>
<dbReference type="InterPro" id="IPR025787">
    <property type="entry name" value="Hist-Lys_N-MeTrfase_SET2_plant"/>
</dbReference>
<dbReference type="EMBL" id="JBJXBP010000006">
    <property type="protein sequence ID" value="KAL3824670.1"/>
    <property type="molecule type" value="Genomic_DNA"/>
</dbReference>
<dbReference type="Proteomes" id="UP001634393">
    <property type="component" value="Unassembled WGS sequence"/>
</dbReference>
<dbReference type="AlphaFoldDB" id="A0ABD3SJL0"/>
<keyword evidence="10" id="KW-0539">Nucleus</keyword>
<evidence type="ECO:0000259" key="12">
    <source>
        <dbReference type="PROSITE" id="PS50868"/>
    </source>
</evidence>
<sequence>MPDLGKPLNSQPPVELKLIPRTTEMDPNPEEFEMEPQFTKLNYDDKREEIGNPEQVEAIKTGLKACKVWRRKKIEQGFPQFKCSFPFLIGAPKLVQCGVCQNVVYPKEEILCSVRGCRGVFHLTCAKESLDFSSSNPFKCPQHACFLCKQKNHMWRCMRCPIASHDKCAPFPEHVIHFPDRPGEAICWRHPTDWRLEKHLVPSNNMEHIFSLLPLPYNMEEFKIDVNWRDQAETKCDLHSYVQINRNMYLIKRQRNNVDTDTGCTNCSSTQCSDGCECRVQCVSCSKACRCSEKCANRPFQKKKKIQIVKTELCGWGVVAAESIGKGDFIIEYVGEVIDDAICERRLWDMKDHDAKNFYMCEINKNFVIDATFKGNSSRFLNHSCAPNCKLEKWQVEGETRVGVFASRSIEVGEPLTYDYRFVQFGPEVECHCGAPNCQGYLGTKRKILFGARTKSKPRPEISWGLKRRRTSLKYIGIIKN</sequence>
<feature type="domain" description="SET" evidence="11">
    <location>
        <begin position="304"/>
        <end position="421"/>
    </location>
</feature>
<dbReference type="InterPro" id="IPR006560">
    <property type="entry name" value="AWS_dom"/>
</dbReference>
<reference evidence="14 15" key="1">
    <citation type="submission" date="2024-12" db="EMBL/GenBank/DDBJ databases">
        <title>The unique morphological basis and parallel evolutionary history of personate flowers in Penstemon.</title>
        <authorList>
            <person name="Depatie T.H."/>
            <person name="Wessinger C.A."/>
        </authorList>
    </citation>
    <scope>NUCLEOTIDE SEQUENCE [LARGE SCALE GENOMIC DNA]</scope>
    <source>
        <strain evidence="14">WTNN_2</strain>
        <tissue evidence="14">Leaf</tissue>
    </source>
</reference>
<gene>
    <name evidence="14" type="ORF">ACJIZ3_020699</name>
</gene>
<keyword evidence="15" id="KW-1185">Reference proteome</keyword>
<dbReference type="InterPro" id="IPR047893">
    <property type="entry name" value="ASHR3-like_SET"/>
</dbReference>
<comment type="subcellular location">
    <subcellularLocation>
        <location evidence="2">Chromosome</location>
    </subcellularLocation>
    <subcellularLocation>
        <location evidence="1">Nucleus</location>
    </subcellularLocation>
</comment>
<evidence type="ECO:0000313" key="15">
    <source>
        <dbReference type="Proteomes" id="UP001634393"/>
    </source>
</evidence>
<feature type="domain" description="Post-SET" evidence="12">
    <location>
        <begin position="427"/>
        <end position="443"/>
    </location>
</feature>
<dbReference type="PROSITE" id="PS50868">
    <property type="entry name" value="POST_SET"/>
    <property type="match status" value="1"/>
</dbReference>